<dbReference type="GO" id="GO:0042301">
    <property type="term" value="F:phosphate ion binding"/>
    <property type="evidence" value="ECO:0007669"/>
    <property type="project" value="InterPro"/>
</dbReference>
<dbReference type="PIRSF" id="PIRSF002756">
    <property type="entry name" value="PstS"/>
    <property type="match status" value="1"/>
</dbReference>
<feature type="binding site" evidence="8">
    <location>
        <begin position="59"/>
        <end position="61"/>
    </location>
    <ligand>
        <name>phosphate</name>
        <dbReference type="ChEBI" id="CHEBI:43474"/>
    </ligand>
</feature>
<dbReference type="Gene3D" id="3.40.190.10">
    <property type="entry name" value="Periplasmic binding protein-like II"/>
    <property type="match status" value="2"/>
</dbReference>
<dbReference type="InterPro" id="IPR005673">
    <property type="entry name" value="ABC_phos-bd_PstS"/>
</dbReference>
<feature type="binding site" evidence="8">
    <location>
        <position position="107"/>
    </location>
    <ligand>
        <name>phosphate</name>
        <dbReference type="ChEBI" id="CHEBI:43474"/>
    </ligand>
</feature>
<keyword evidence="3 7" id="KW-0592">Phosphate transport</keyword>
<dbReference type="InterPro" id="IPR024370">
    <property type="entry name" value="PBP_domain"/>
</dbReference>
<feature type="signal peptide" evidence="9">
    <location>
        <begin position="1"/>
        <end position="24"/>
    </location>
</feature>
<feature type="binding site" evidence="8">
    <location>
        <position position="89"/>
    </location>
    <ligand>
        <name>phosphate</name>
        <dbReference type="ChEBI" id="CHEBI:43474"/>
    </ligand>
</feature>
<evidence type="ECO:0000313" key="13">
    <source>
        <dbReference type="EMBL" id="VAZ98710.1"/>
    </source>
</evidence>
<keyword evidence="4 9" id="KW-0732">Signal</keyword>
<dbReference type="EMBL" id="UPHM01000114">
    <property type="protein sequence ID" value="VAZ98710.1"/>
    <property type="molecule type" value="Genomic_DNA"/>
</dbReference>
<evidence type="ECO:0000313" key="12">
    <source>
        <dbReference type="EMBL" id="VAZ85558.1"/>
    </source>
</evidence>
<evidence type="ECO:0000256" key="9">
    <source>
        <dbReference type="SAM" id="SignalP"/>
    </source>
</evidence>
<dbReference type="RefSeq" id="WP_075549608.1">
    <property type="nucleotide sequence ID" value="NZ_CADEAW010000093.1"/>
</dbReference>
<evidence type="ECO:0000256" key="7">
    <source>
        <dbReference type="PIRNR" id="PIRNR002756"/>
    </source>
</evidence>
<evidence type="ECO:0000256" key="1">
    <source>
        <dbReference type="ARBA" id="ARBA00008725"/>
    </source>
</evidence>
<feature type="binding site" evidence="8">
    <location>
        <begin position="196"/>
        <end position="198"/>
    </location>
    <ligand>
        <name>phosphate</name>
        <dbReference type="ChEBI" id="CHEBI:43474"/>
    </ligand>
</feature>
<dbReference type="EMBL" id="UPHL01000125">
    <property type="protein sequence ID" value="VAZ85558.1"/>
    <property type="molecule type" value="Genomic_DNA"/>
</dbReference>
<dbReference type="OrthoDB" id="9801510at2"/>
<reference evidence="11 14" key="1">
    <citation type="submission" date="2017-02" db="EMBL/GenBank/DDBJ databases">
        <title>Mycobacterium kansasii genomes.</title>
        <authorList>
            <person name="Borowka P."/>
            <person name="Strapagiel D."/>
            <person name="Marciniak B."/>
            <person name="Lach J."/>
            <person name="Bakula Z."/>
            <person name="Van Ingen J."/>
            <person name="Safianowska A."/>
            <person name="Brzostek A."/>
            <person name="Dziadek J."/>
            <person name="Jagielski T."/>
        </authorList>
    </citation>
    <scope>NUCLEOTIDE SEQUENCE [LARGE SCALE GENOMIC DNA]</scope>
    <source>
        <strain evidence="11 14">12MK</strain>
    </source>
</reference>
<proteinExistence type="inferred from homology"/>
<dbReference type="EMBL" id="MWQA01000001">
    <property type="protein sequence ID" value="ORC06738.1"/>
    <property type="molecule type" value="Genomic_DNA"/>
</dbReference>
<evidence type="ECO:0000313" key="16">
    <source>
        <dbReference type="Proteomes" id="UP000279331"/>
    </source>
</evidence>
<protein>
    <recommendedName>
        <fullName evidence="7">Phosphate-binding protein</fullName>
    </recommendedName>
</protein>
<dbReference type="GO" id="GO:0035435">
    <property type="term" value="P:phosphate ion transmembrane transport"/>
    <property type="evidence" value="ECO:0007669"/>
    <property type="project" value="InterPro"/>
</dbReference>
<evidence type="ECO:0000313" key="15">
    <source>
        <dbReference type="Proteomes" id="UP000271464"/>
    </source>
</evidence>
<name>A0A1X0L735_9MYCO</name>
<comment type="similarity">
    <text evidence="1 7">Belongs to the PstS family.</text>
</comment>
<evidence type="ECO:0000256" key="3">
    <source>
        <dbReference type="ARBA" id="ARBA00022592"/>
    </source>
</evidence>
<evidence type="ECO:0000256" key="8">
    <source>
        <dbReference type="PIRSR" id="PIRSR002756-1"/>
    </source>
</evidence>
<reference evidence="15 16" key="2">
    <citation type="submission" date="2018-09" db="EMBL/GenBank/DDBJ databases">
        <authorList>
            <person name="Tagini F."/>
        </authorList>
    </citation>
    <scope>NUCLEOTIDE SEQUENCE [LARGE SCALE GENOMIC DNA]</scope>
    <source>
        <strain evidence="13 15">MK4</strain>
        <strain evidence="12 16">MK42</strain>
    </source>
</reference>
<evidence type="ECO:0000259" key="10">
    <source>
        <dbReference type="Pfam" id="PF12849"/>
    </source>
</evidence>
<dbReference type="GO" id="GO:0043190">
    <property type="term" value="C:ATP-binding cassette (ABC) transporter complex"/>
    <property type="evidence" value="ECO:0007669"/>
    <property type="project" value="InterPro"/>
</dbReference>
<evidence type="ECO:0000313" key="14">
    <source>
        <dbReference type="Proteomes" id="UP000192335"/>
    </source>
</evidence>
<dbReference type="Pfam" id="PF12849">
    <property type="entry name" value="PBP_like_2"/>
    <property type="match status" value="1"/>
</dbReference>
<sequence length="375" mass="38664">MKLPRSGRTRAALSLLLVSIVVLAACGGHSGNTSSSTGSSAPSVPVNCGGKKKLLAAGSTAQKNAIEQFVYAYIHACPGHTLDYNANGSGAGMKLFLGNQTDLAGSDSPMDPAKGEPDKAAARCGSEAWDLPVVFGPIAVTYNINGVSTLKLDGPTLARIFNGAISRWDDPAITALNSGTSLPSTPIHVVFRSDQSGTTDNFQKYLDAASNGAWGKGTGQTFNGGVGEGAAGNDGTSQALKRTDGSITYNEWSYAVGHQLNMAQIITSAGPDPVTITAETVGKTIAGATFKGQGNDLVVDTSSFYRPTKTGAYPIVLVTYEIVCSKYPDAPTGAAVKAFMQATIGDGQIGLDEYGYIPLPSSFQSKLIPVVNAIA</sequence>
<keyword evidence="5" id="KW-0564">Palmitate</keyword>
<evidence type="ECO:0000313" key="11">
    <source>
        <dbReference type="EMBL" id="ORC06738.1"/>
    </source>
</evidence>
<dbReference type="Proteomes" id="UP000192335">
    <property type="component" value="Unassembled WGS sequence"/>
</dbReference>
<keyword evidence="15" id="KW-1185">Reference proteome</keyword>
<keyword evidence="6" id="KW-0449">Lipoprotein</keyword>
<feature type="domain" description="PBP" evidence="10">
    <location>
        <begin position="52"/>
        <end position="341"/>
    </location>
</feature>
<accession>A0A1X0L735</accession>
<evidence type="ECO:0000256" key="2">
    <source>
        <dbReference type="ARBA" id="ARBA00022448"/>
    </source>
</evidence>
<dbReference type="GeneID" id="66597456"/>
<keyword evidence="2 7" id="KW-0813">Transport</keyword>
<dbReference type="Proteomes" id="UP000271464">
    <property type="component" value="Unassembled WGS sequence"/>
</dbReference>
<dbReference type="PANTHER" id="PTHR42996">
    <property type="entry name" value="PHOSPHATE-BINDING PROTEIN PSTS"/>
    <property type="match status" value="1"/>
</dbReference>
<dbReference type="InterPro" id="IPR050962">
    <property type="entry name" value="Phosphate-bind_PstS"/>
</dbReference>
<evidence type="ECO:0000256" key="6">
    <source>
        <dbReference type="ARBA" id="ARBA00023288"/>
    </source>
</evidence>
<dbReference type="Proteomes" id="UP000279331">
    <property type="component" value="Unassembled WGS sequence"/>
</dbReference>
<gene>
    <name evidence="12" type="primary">pstS2_1</name>
    <name evidence="11" type="ORF">B4U45_09000</name>
    <name evidence="12" type="ORF">LAUMK42_04395</name>
    <name evidence="13" type="ORF">LAUMK4_04323</name>
</gene>
<dbReference type="SUPFAM" id="SSF53850">
    <property type="entry name" value="Periplasmic binding protein-like II"/>
    <property type="match status" value="1"/>
</dbReference>
<evidence type="ECO:0000256" key="5">
    <source>
        <dbReference type="ARBA" id="ARBA00023139"/>
    </source>
</evidence>
<evidence type="ECO:0000256" key="4">
    <source>
        <dbReference type="ARBA" id="ARBA00022729"/>
    </source>
</evidence>
<dbReference type="PANTHER" id="PTHR42996:SF1">
    <property type="entry name" value="PHOSPHATE-BINDING PROTEIN PSTS"/>
    <property type="match status" value="1"/>
</dbReference>
<dbReference type="AlphaFoldDB" id="A0A1X0L735"/>
<dbReference type="CDD" id="cd13565">
    <property type="entry name" value="PBP2_PstS"/>
    <property type="match status" value="1"/>
</dbReference>
<dbReference type="PROSITE" id="PS51257">
    <property type="entry name" value="PROKAR_LIPOPROTEIN"/>
    <property type="match status" value="1"/>
</dbReference>
<dbReference type="NCBIfam" id="TIGR00975">
    <property type="entry name" value="3a0107s03"/>
    <property type="match status" value="1"/>
</dbReference>
<organism evidence="11 14">
    <name type="scientific">Mycobacterium persicum</name>
    <dbReference type="NCBI Taxonomy" id="1487726"/>
    <lineage>
        <taxon>Bacteria</taxon>
        <taxon>Bacillati</taxon>
        <taxon>Actinomycetota</taxon>
        <taxon>Actinomycetes</taxon>
        <taxon>Mycobacteriales</taxon>
        <taxon>Mycobacteriaceae</taxon>
        <taxon>Mycobacterium</taxon>
    </lineage>
</organism>
<comment type="caution">
    <text evidence="11">The sequence shown here is derived from an EMBL/GenBank/DDBJ whole genome shotgun (WGS) entry which is preliminary data.</text>
</comment>
<feature type="chain" id="PRO_5044567092" description="Phosphate-binding protein" evidence="9">
    <location>
        <begin position="25"/>
        <end position="375"/>
    </location>
</feature>